<feature type="binding site" evidence="8">
    <location>
        <begin position="76"/>
        <end position="77"/>
    </location>
    <ligand>
        <name>substrate</name>
    </ligand>
</feature>
<dbReference type="AlphaFoldDB" id="A0A497E5B7"/>
<proteinExistence type="inferred from homology"/>
<keyword evidence="6 8" id="KW-0961">Cell wall biogenesis/degradation</keyword>
<evidence type="ECO:0000256" key="8">
    <source>
        <dbReference type="HAMAP-Rule" id="MF_00258"/>
    </source>
</evidence>
<dbReference type="PANTHER" id="PTHR21198:SF2">
    <property type="entry name" value="GLUTAMATE RACEMASE"/>
    <property type="match status" value="1"/>
</dbReference>
<dbReference type="SUPFAM" id="SSF53681">
    <property type="entry name" value="Aspartate/glutamate racemase"/>
    <property type="match status" value="2"/>
</dbReference>
<dbReference type="FunFam" id="3.40.50.1860:FF:000002">
    <property type="entry name" value="Glutamate racemase"/>
    <property type="match status" value="1"/>
</dbReference>
<feature type="binding site" evidence="8">
    <location>
        <begin position="12"/>
        <end position="13"/>
    </location>
    <ligand>
        <name>substrate</name>
    </ligand>
</feature>
<dbReference type="Pfam" id="PF01177">
    <property type="entry name" value="Asp_Glu_race"/>
    <property type="match status" value="1"/>
</dbReference>
<keyword evidence="3 8" id="KW-0133">Cell shape</keyword>
<keyword evidence="4 8" id="KW-0573">Peptidoglycan synthesis</keyword>
<dbReference type="HAMAP" id="MF_00258">
    <property type="entry name" value="Glu_racemase"/>
    <property type="match status" value="1"/>
</dbReference>
<evidence type="ECO:0000256" key="7">
    <source>
        <dbReference type="ARBA" id="ARBA00070053"/>
    </source>
</evidence>
<dbReference type="PANTHER" id="PTHR21198">
    <property type="entry name" value="GLUTAMATE RACEMASE"/>
    <property type="match status" value="1"/>
</dbReference>
<dbReference type="EC" id="5.1.1.3" evidence="2 8"/>
<dbReference type="InterPro" id="IPR001920">
    <property type="entry name" value="Asp/Glu_race"/>
</dbReference>
<dbReference type="GO" id="GO:0071555">
    <property type="term" value="P:cell wall organization"/>
    <property type="evidence" value="ECO:0007669"/>
    <property type="project" value="UniProtKB-KW"/>
</dbReference>
<accession>A0A497E5B7</accession>
<dbReference type="PROSITE" id="PS00924">
    <property type="entry name" value="ASP_GLU_RACEMASE_2"/>
    <property type="match status" value="1"/>
</dbReference>
<sequence length="269" mass="30206">MKLRDRGIGVFDSGVGGLTVVREIMRLLPEERIVYLGDTARLPYGSKSPKVVDKFSSQALRFLLKQDLKLIVIACNTVSALSLRKLRKSSPLPLIGVLESGAKRGVEVTRNGIIGVIGTKATIRSRAYPKLIRSLAPQVKVISRSCPLLVPLVEEGWSKSKITYQVASIYLKPLLRQDIDTLILGCTHYPLLKGIFQDIVGEKVVLVDSAQEVAKKVKELLRRRNIRKRGGSPEHTFYISDISRRFVHMGRQILGRELNNLREVNLEEW</sequence>
<comment type="function">
    <text evidence="8">Provides the (R)-glutamate required for cell wall biosynthesis.</text>
</comment>
<gene>
    <name evidence="8" type="primary">murI</name>
    <name evidence="9" type="ORF">DRJ00_01730</name>
</gene>
<comment type="similarity">
    <text evidence="8">Belongs to the aspartate/glutamate racemases family.</text>
</comment>
<feature type="active site" description="Proton donor/acceptor" evidence="8">
    <location>
        <position position="186"/>
    </location>
</feature>
<dbReference type="GO" id="GO:0008360">
    <property type="term" value="P:regulation of cell shape"/>
    <property type="evidence" value="ECO:0007669"/>
    <property type="project" value="UniProtKB-KW"/>
</dbReference>
<protein>
    <recommendedName>
        <fullName evidence="7 8">Glutamate racemase</fullName>
        <ecNumber evidence="2 8">5.1.1.3</ecNumber>
    </recommendedName>
</protein>
<comment type="pathway">
    <text evidence="8">Cell wall biogenesis; peptidoglycan biosynthesis.</text>
</comment>
<dbReference type="NCBIfam" id="TIGR00067">
    <property type="entry name" value="glut_race"/>
    <property type="match status" value="1"/>
</dbReference>
<evidence type="ECO:0000313" key="10">
    <source>
        <dbReference type="Proteomes" id="UP000279422"/>
    </source>
</evidence>
<dbReference type="Proteomes" id="UP000279422">
    <property type="component" value="Unassembled WGS sequence"/>
</dbReference>
<name>A0A497E5B7_UNCAE</name>
<comment type="caution">
    <text evidence="9">The sequence shown here is derived from an EMBL/GenBank/DDBJ whole genome shotgun (WGS) entry which is preliminary data.</text>
</comment>
<dbReference type="GO" id="GO:0008881">
    <property type="term" value="F:glutamate racemase activity"/>
    <property type="evidence" value="ECO:0007669"/>
    <property type="project" value="UniProtKB-UniRule"/>
</dbReference>
<comment type="catalytic activity">
    <reaction evidence="1 8">
        <text>L-glutamate = D-glutamate</text>
        <dbReference type="Rhea" id="RHEA:12813"/>
        <dbReference type="ChEBI" id="CHEBI:29985"/>
        <dbReference type="ChEBI" id="CHEBI:29986"/>
        <dbReference type="EC" id="5.1.1.3"/>
    </reaction>
</comment>
<evidence type="ECO:0000256" key="1">
    <source>
        <dbReference type="ARBA" id="ARBA00001602"/>
    </source>
</evidence>
<dbReference type="EMBL" id="QMPZ01000011">
    <property type="protein sequence ID" value="RLE10321.1"/>
    <property type="molecule type" value="Genomic_DNA"/>
</dbReference>
<dbReference type="Gene3D" id="3.40.50.1860">
    <property type="match status" value="2"/>
</dbReference>
<feature type="active site" description="Proton donor/acceptor" evidence="8">
    <location>
        <position position="75"/>
    </location>
</feature>
<dbReference type="GO" id="GO:0009252">
    <property type="term" value="P:peptidoglycan biosynthetic process"/>
    <property type="evidence" value="ECO:0007669"/>
    <property type="project" value="UniProtKB-UniRule"/>
</dbReference>
<reference evidence="9 10" key="1">
    <citation type="submission" date="2018-06" db="EMBL/GenBank/DDBJ databases">
        <title>Extensive metabolic versatility and redundancy in microbially diverse, dynamic hydrothermal sediments.</title>
        <authorList>
            <person name="Dombrowski N."/>
            <person name="Teske A."/>
            <person name="Baker B.J."/>
        </authorList>
    </citation>
    <scope>NUCLEOTIDE SEQUENCE [LARGE SCALE GENOMIC DNA]</scope>
    <source>
        <strain evidence="9">B47_G16</strain>
    </source>
</reference>
<organism evidence="9 10">
    <name type="scientific">Aerophobetes bacterium</name>
    <dbReference type="NCBI Taxonomy" id="2030807"/>
    <lineage>
        <taxon>Bacteria</taxon>
        <taxon>Candidatus Aerophobota</taxon>
    </lineage>
</organism>
<feature type="binding site" evidence="8">
    <location>
        <begin position="187"/>
        <end position="188"/>
    </location>
    <ligand>
        <name>substrate</name>
    </ligand>
</feature>
<evidence type="ECO:0000256" key="4">
    <source>
        <dbReference type="ARBA" id="ARBA00022984"/>
    </source>
</evidence>
<evidence type="ECO:0000256" key="6">
    <source>
        <dbReference type="ARBA" id="ARBA00023316"/>
    </source>
</evidence>
<dbReference type="InterPro" id="IPR033134">
    <property type="entry name" value="Asp/Glu_racemase_AS_2"/>
</dbReference>
<feature type="binding site" evidence="8">
    <location>
        <begin position="44"/>
        <end position="45"/>
    </location>
    <ligand>
        <name>substrate</name>
    </ligand>
</feature>
<evidence type="ECO:0000256" key="2">
    <source>
        <dbReference type="ARBA" id="ARBA00013090"/>
    </source>
</evidence>
<dbReference type="InterPro" id="IPR004391">
    <property type="entry name" value="Glu_race"/>
</dbReference>
<evidence type="ECO:0000256" key="3">
    <source>
        <dbReference type="ARBA" id="ARBA00022960"/>
    </source>
</evidence>
<keyword evidence="5 8" id="KW-0413">Isomerase</keyword>
<dbReference type="InterPro" id="IPR015942">
    <property type="entry name" value="Asp/Glu/hydantoin_racemase"/>
</dbReference>
<dbReference type="UniPathway" id="UPA00219"/>
<evidence type="ECO:0000256" key="5">
    <source>
        <dbReference type="ARBA" id="ARBA00023235"/>
    </source>
</evidence>
<evidence type="ECO:0000313" key="9">
    <source>
        <dbReference type="EMBL" id="RLE10321.1"/>
    </source>
</evidence>